<name>A0ABS9CF91_9BACT</name>
<dbReference type="EMBL" id="JADYTN010000011">
    <property type="protein sequence ID" value="MCF2563753.1"/>
    <property type="molecule type" value="Genomic_DNA"/>
</dbReference>
<dbReference type="Proteomes" id="UP001200470">
    <property type="component" value="Unassembled WGS sequence"/>
</dbReference>
<reference evidence="1 2" key="1">
    <citation type="submission" date="2020-12" db="EMBL/GenBank/DDBJ databases">
        <title>Whole genome sequences of gut porcine anaerobes.</title>
        <authorList>
            <person name="Kubasova T."/>
            <person name="Jahodarova E."/>
            <person name="Rychlik I."/>
        </authorList>
    </citation>
    <scope>NUCLEOTIDE SEQUENCE [LARGE SCALE GENOMIC DNA]</scope>
    <source>
        <strain evidence="1 2">An925</strain>
    </source>
</reference>
<protein>
    <submittedName>
        <fullName evidence="1">Uncharacterized protein</fullName>
    </submittedName>
</protein>
<evidence type="ECO:0000313" key="2">
    <source>
        <dbReference type="Proteomes" id="UP001200470"/>
    </source>
</evidence>
<organism evidence="1 2">
    <name type="scientific">Xylanibacter brevis</name>
    <dbReference type="NCBI Taxonomy" id="83231"/>
    <lineage>
        <taxon>Bacteria</taxon>
        <taxon>Pseudomonadati</taxon>
        <taxon>Bacteroidota</taxon>
        <taxon>Bacteroidia</taxon>
        <taxon>Bacteroidales</taxon>
        <taxon>Prevotellaceae</taxon>
        <taxon>Xylanibacter</taxon>
    </lineage>
</organism>
<keyword evidence="2" id="KW-1185">Reference proteome</keyword>
<comment type="caution">
    <text evidence="1">The sequence shown here is derived from an EMBL/GenBank/DDBJ whole genome shotgun (WGS) entry which is preliminary data.</text>
</comment>
<accession>A0ABS9CF91</accession>
<proteinExistence type="predicted"/>
<dbReference type="RefSeq" id="WP_301638027.1">
    <property type="nucleotide sequence ID" value="NZ_JADYTN010000011.1"/>
</dbReference>
<sequence>MSITSSIQSLLRKSAERSQFVKEFNELLHNAYSNRDIPILCNVSITDGCSDFQHPNSAFSKSGLKIEMDSREITDSDKRNVSQMVLSVKELIQVLISLKFDTLIVGGKDEKSATVYCLIDYLKYDHFTF</sequence>
<gene>
    <name evidence="1" type="ORF">I6E12_06470</name>
</gene>
<evidence type="ECO:0000313" key="1">
    <source>
        <dbReference type="EMBL" id="MCF2563753.1"/>
    </source>
</evidence>